<dbReference type="EnsemblMetazoa" id="CLYHEMT017397.1">
    <property type="protein sequence ID" value="CLYHEMP017397.1"/>
    <property type="gene ID" value="CLYHEMG017397"/>
</dbReference>
<dbReference type="SMART" id="SM00365">
    <property type="entry name" value="LRR_SD22"/>
    <property type="match status" value="4"/>
</dbReference>
<name>A0A7M5X3V1_9CNID</name>
<dbReference type="PANTHER" id="PTHR48051:SF1">
    <property type="entry name" value="RAS SUPPRESSOR PROTEIN 1"/>
    <property type="match status" value="1"/>
</dbReference>
<feature type="region of interest" description="Disordered" evidence="4">
    <location>
        <begin position="1"/>
        <end position="31"/>
    </location>
</feature>
<dbReference type="SUPFAM" id="SSF52540">
    <property type="entry name" value="P-loop containing nucleoside triphosphate hydrolases"/>
    <property type="match status" value="1"/>
</dbReference>
<dbReference type="InterPro" id="IPR027417">
    <property type="entry name" value="P-loop_NTPase"/>
</dbReference>
<evidence type="ECO:0000256" key="1">
    <source>
        <dbReference type="ARBA" id="ARBA00022614"/>
    </source>
</evidence>
<dbReference type="OrthoDB" id="676979at2759"/>
<dbReference type="InterPro" id="IPR050216">
    <property type="entry name" value="LRR_domain-containing"/>
</dbReference>
<feature type="domain" description="Roc" evidence="6">
    <location>
        <begin position="390"/>
        <end position="573"/>
    </location>
</feature>
<reference evidence="7" key="1">
    <citation type="submission" date="2021-01" db="UniProtKB">
        <authorList>
            <consortium name="EnsemblMetazoa"/>
        </authorList>
    </citation>
    <scope>IDENTIFICATION</scope>
</reference>
<dbReference type="GeneID" id="136816674"/>
<evidence type="ECO:0008006" key="9">
    <source>
        <dbReference type="Google" id="ProtNLM"/>
    </source>
</evidence>
<evidence type="ECO:0000259" key="5">
    <source>
        <dbReference type="PROSITE" id="PS50017"/>
    </source>
</evidence>
<dbReference type="InterPro" id="IPR001611">
    <property type="entry name" value="Leu-rich_rpt"/>
</dbReference>
<dbReference type="Pfam" id="PF13855">
    <property type="entry name" value="LRR_8"/>
    <property type="match status" value="1"/>
</dbReference>
<keyword evidence="3" id="KW-0547">Nucleotide-binding</keyword>
<dbReference type="Gene3D" id="3.40.50.300">
    <property type="entry name" value="P-loop containing nucleotide triphosphate hydrolases"/>
    <property type="match status" value="1"/>
</dbReference>
<dbReference type="PROSITE" id="PS51450">
    <property type="entry name" value="LRR"/>
    <property type="match status" value="3"/>
</dbReference>
<dbReference type="PROSITE" id="PS50017">
    <property type="entry name" value="DEATH_DOMAIN"/>
    <property type="match status" value="1"/>
</dbReference>
<organism evidence="7 8">
    <name type="scientific">Clytia hemisphaerica</name>
    <dbReference type="NCBI Taxonomy" id="252671"/>
    <lineage>
        <taxon>Eukaryota</taxon>
        <taxon>Metazoa</taxon>
        <taxon>Cnidaria</taxon>
        <taxon>Hydrozoa</taxon>
        <taxon>Hydroidolina</taxon>
        <taxon>Leptothecata</taxon>
        <taxon>Obeliida</taxon>
        <taxon>Clytiidae</taxon>
        <taxon>Clytia</taxon>
    </lineage>
</organism>
<dbReference type="GO" id="GO:0009966">
    <property type="term" value="P:regulation of signal transduction"/>
    <property type="evidence" value="ECO:0007669"/>
    <property type="project" value="UniProtKB-ARBA"/>
</dbReference>
<dbReference type="GO" id="GO:0000166">
    <property type="term" value="F:nucleotide binding"/>
    <property type="evidence" value="ECO:0007669"/>
    <property type="project" value="UniProtKB-KW"/>
</dbReference>
<dbReference type="RefSeq" id="XP_066929100.1">
    <property type="nucleotide sequence ID" value="XM_067072999.1"/>
</dbReference>
<evidence type="ECO:0000313" key="8">
    <source>
        <dbReference type="Proteomes" id="UP000594262"/>
    </source>
</evidence>
<evidence type="ECO:0000256" key="4">
    <source>
        <dbReference type="SAM" id="MobiDB-lite"/>
    </source>
</evidence>
<dbReference type="SMART" id="SM00364">
    <property type="entry name" value="LRR_BAC"/>
    <property type="match status" value="3"/>
</dbReference>
<dbReference type="Pfam" id="PF00560">
    <property type="entry name" value="LRR_1"/>
    <property type="match status" value="1"/>
</dbReference>
<feature type="domain" description="Death" evidence="5">
    <location>
        <begin position="1033"/>
        <end position="1092"/>
    </location>
</feature>
<dbReference type="Pfam" id="PF08477">
    <property type="entry name" value="Roc"/>
    <property type="match status" value="1"/>
</dbReference>
<evidence type="ECO:0000256" key="3">
    <source>
        <dbReference type="ARBA" id="ARBA00022741"/>
    </source>
</evidence>
<keyword evidence="2" id="KW-0677">Repeat</keyword>
<dbReference type="InterPro" id="IPR032675">
    <property type="entry name" value="LRR_dom_sf"/>
</dbReference>
<dbReference type="GO" id="GO:0007165">
    <property type="term" value="P:signal transduction"/>
    <property type="evidence" value="ECO:0007669"/>
    <property type="project" value="InterPro"/>
</dbReference>
<dbReference type="Gene3D" id="3.80.10.10">
    <property type="entry name" value="Ribonuclease Inhibitor"/>
    <property type="match status" value="2"/>
</dbReference>
<dbReference type="InterPro" id="IPR000488">
    <property type="entry name" value="Death_dom"/>
</dbReference>
<dbReference type="SMART" id="SM00369">
    <property type="entry name" value="LRR_TYP"/>
    <property type="match status" value="6"/>
</dbReference>
<dbReference type="AlphaFoldDB" id="A0A7M5X3V1"/>
<dbReference type="GO" id="GO:0005737">
    <property type="term" value="C:cytoplasm"/>
    <property type="evidence" value="ECO:0007669"/>
    <property type="project" value="TreeGrafter"/>
</dbReference>
<dbReference type="CDD" id="cd01670">
    <property type="entry name" value="Death"/>
    <property type="match status" value="1"/>
</dbReference>
<keyword evidence="8" id="KW-1185">Reference proteome</keyword>
<keyword evidence="1" id="KW-0433">Leucine-rich repeat</keyword>
<accession>A0A7M5X3V1</accession>
<evidence type="ECO:0000313" key="7">
    <source>
        <dbReference type="EnsemblMetazoa" id="CLYHEMP017397.1"/>
    </source>
</evidence>
<feature type="compositionally biased region" description="Basic residues" evidence="4">
    <location>
        <begin position="17"/>
        <end position="27"/>
    </location>
</feature>
<dbReference type="InterPro" id="IPR020859">
    <property type="entry name" value="ROC"/>
</dbReference>
<sequence length="1116" mass="129797">MSVSGIKSKRQSEKSSRKLNQKSKKLSRSWPNNIQKIFEDNHGPMVHNATISRQPNFSSISSLAELQIEDSKHSHSARSHLSKLFGLFDWPWFATSKEETKMENSSEDYPIHIPYKRFLNTSRVKLFSNNLEFDDKIDKLSHVNVLSLSKNQFSSGDGIVYLPPSFSRLESIKELDLRGNPLKTFPEVILNLQELCTLNMADCQLEDVPRNITRLTKLKKLLLENNQIKLQNVVLDFPNLEQLYLTNNKISDISGIQMKSLLNLDVCENFIDQIPDVLTEKCCSLKQLVMKGNSITKIPKSIKNLKALKWLDLSQNLLTKIPKDIGEVSTLQYLNLSWNDLTALPESITKLNKLKKFYCGENPLQRPPYEIAKEGPDSIRSYFRALDGSAALTSKRLKLMILGNEKSGKTTLAKAIYSYEEPEPVEERTIGMDFFEWKDKNGLNVLIVDCAGQKKYILTHQIFMQTGILFAVVLNLKDYNMTEEAYNTMIGEWIELILTSVPNAVILIVPTFIDQCGSLEEIKQKCQHILTLVDKRRRKRQEIRIRYETRSKGSFERAHKLKRDDIPTLPASFLFRNSVEEETKIHHLHKEPRGGEVSSTEAVTFTPSADNKSKVYLIPVSNRKHLHGLTLLREEIYRISNDETLCPNINREIPESWWKFEQLCNHEKDFKETLEVDELWKTVQEKKISFHTKKDMIEALKYFDSTSPILFLPCVKDVVFLNINWLFGAFKTIFRHDFNEFFVYKEEYEDMNPIEFCQEKRILMDQGKMGKKLFKYALWDVFKESEDNFNKVLALLMKFGLIYNINEEEFLIPWYLPESIPSAIDSKSNNDQVYLTCLVSTIVRLPEGFFQRFIVKVHSLNIFFHIRPWSNGFIGTYQFDDKNADPNHKKSPGVGKRDFKLKLFHEKLKGFSQITVEGYANKQDIYHVWNMLNPVLEALEDFLQEWKGIKYTIFTACPSCLQSTPSKQPFFWDLKLKHVYDDFEPIYCQLEGKRIDKWLVYPPPSFSILDHLDDEKRNERLKANLSPEEKDNIAGKMGDRAEDLRAALGVEKGLMEKISSDTNLRERVYQIIQFWEQKNKIITIERFMKCLNGMTPLPHEIFEILLHVPEDECCSP</sequence>
<dbReference type="InterPro" id="IPR003591">
    <property type="entry name" value="Leu-rich_rpt_typical-subtyp"/>
</dbReference>
<dbReference type="PROSITE" id="PS51424">
    <property type="entry name" value="ROC"/>
    <property type="match status" value="1"/>
</dbReference>
<protein>
    <recommendedName>
        <fullName evidence="9">Roc domain-containing protein</fullName>
    </recommendedName>
</protein>
<evidence type="ECO:0000259" key="6">
    <source>
        <dbReference type="PROSITE" id="PS51424"/>
    </source>
</evidence>
<dbReference type="PANTHER" id="PTHR48051">
    <property type="match status" value="1"/>
</dbReference>
<proteinExistence type="predicted"/>
<dbReference type="SUPFAM" id="SSF52047">
    <property type="entry name" value="RNI-like"/>
    <property type="match status" value="1"/>
</dbReference>
<dbReference type="Proteomes" id="UP000594262">
    <property type="component" value="Unplaced"/>
</dbReference>
<evidence type="ECO:0000256" key="2">
    <source>
        <dbReference type="ARBA" id="ARBA00022737"/>
    </source>
</evidence>